<dbReference type="Gene3D" id="1.10.10.60">
    <property type="entry name" value="Homeodomain-like"/>
    <property type="match status" value="2"/>
</dbReference>
<dbReference type="PANTHER" id="PTHR46796:SF6">
    <property type="entry name" value="ARAC SUBFAMILY"/>
    <property type="match status" value="1"/>
</dbReference>
<dbReference type="InterPro" id="IPR009057">
    <property type="entry name" value="Homeodomain-like_sf"/>
</dbReference>
<evidence type="ECO:0000256" key="1">
    <source>
        <dbReference type="ARBA" id="ARBA00023015"/>
    </source>
</evidence>
<dbReference type="InterPro" id="IPR018060">
    <property type="entry name" value="HTH_AraC"/>
</dbReference>
<proteinExistence type="predicted"/>
<dbReference type="EMBL" id="BNJG01000003">
    <property type="protein sequence ID" value="GHO58571.1"/>
    <property type="molecule type" value="Genomic_DNA"/>
</dbReference>
<evidence type="ECO:0000313" key="6">
    <source>
        <dbReference type="Proteomes" id="UP000654345"/>
    </source>
</evidence>
<keyword evidence="2" id="KW-0238">DNA-binding</keyword>
<evidence type="ECO:0000259" key="4">
    <source>
        <dbReference type="PROSITE" id="PS01124"/>
    </source>
</evidence>
<dbReference type="Pfam" id="PF12833">
    <property type="entry name" value="HTH_18"/>
    <property type="match status" value="1"/>
</dbReference>
<dbReference type="SMART" id="SM00342">
    <property type="entry name" value="HTH_ARAC"/>
    <property type="match status" value="1"/>
</dbReference>
<sequence>MQFEGFIESDPDMPYIPLVLFAGGAMYMERRPVNGSWKGGIMRAEDLMLAPDGSVSSELRWNSLTSEPTQTLHLHLRKDLFARTVEEVADYDPARLTLIGRSGFQDPLLTQIGFALWRELEQPTPAGKLYAQTAAQMLAVHLLQHYTCAPMQIQERSQGLTRQQVQRVTDFIQAHLSQDLTLEALAQQAGFSSYHFARLFRQTMGESPHQFVLRQRVERAQHLLKKTDDPLAYIALESGFANQSHLTRIFKRYLGLTPRGFRQQE</sequence>
<evidence type="ECO:0000256" key="2">
    <source>
        <dbReference type="ARBA" id="ARBA00023125"/>
    </source>
</evidence>
<accession>A0ABQ3V0A3</accession>
<dbReference type="PROSITE" id="PS00041">
    <property type="entry name" value="HTH_ARAC_FAMILY_1"/>
    <property type="match status" value="1"/>
</dbReference>
<keyword evidence="6" id="KW-1185">Reference proteome</keyword>
<gene>
    <name evidence="5" type="ORF">KSB_70460</name>
</gene>
<dbReference type="SUPFAM" id="SSF46689">
    <property type="entry name" value="Homeodomain-like"/>
    <property type="match status" value="2"/>
</dbReference>
<dbReference type="InterPro" id="IPR018062">
    <property type="entry name" value="HTH_AraC-typ_CS"/>
</dbReference>
<evidence type="ECO:0000313" key="5">
    <source>
        <dbReference type="EMBL" id="GHO58571.1"/>
    </source>
</evidence>
<dbReference type="PANTHER" id="PTHR46796">
    <property type="entry name" value="HTH-TYPE TRANSCRIPTIONAL ACTIVATOR RHAS-RELATED"/>
    <property type="match status" value="1"/>
</dbReference>
<evidence type="ECO:0000256" key="3">
    <source>
        <dbReference type="ARBA" id="ARBA00023163"/>
    </source>
</evidence>
<keyword evidence="1" id="KW-0805">Transcription regulation</keyword>
<reference evidence="5 6" key="1">
    <citation type="journal article" date="2021" name="Int. J. Syst. Evol. Microbiol.">
        <title>Reticulibacter mediterranei gen. nov., sp. nov., within the new family Reticulibacteraceae fam. nov., and Ktedonospora formicarum gen. nov., sp. nov., Ktedonobacter robiniae sp. nov., Dictyobacter formicarum sp. nov. and Dictyobacter arantiisoli sp. nov., belonging to the class Ktedonobacteria.</title>
        <authorList>
            <person name="Yabe S."/>
            <person name="Zheng Y."/>
            <person name="Wang C.M."/>
            <person name="Sakai Y."/>
            <person name="Abe K."/>
            <person name="Yokota A."/>
            <person name="Donadio S."/>
            <person name="Cavaletti L."/>
            <person name="Monciardini P."/>
        </authorList>
    </citation>
    <scope>NUCLEOTIDE SEQUENCE [LARGE SCALE GENOMIC DNA]</scope>
    <source>
        <strain evidence="5 6">SOSP1-30</strain>
    </source>
</reference>
<name>A0ABQ3V0A3_9CHLR</name>
<protein>
    <recommendedName>
        <fullName evidence="4">HTH araC/xylS-type domain-containing protein</fullName>
    </recommendedName>
</protein>
<feature type="domain" description="HTH araC/xylS-type" evidence="4">
    <location>
        <begin position="166"/>
        <end position="264"/>
    </location>
</feature>
<dbReference type="Proteomes" id="UP000654345">
    <property type="component" value="Unassembled WGS sequence"/>
</dbReference>
<organism evidence="5 6">
    <name type="scientific">Ktedonobacter robiniae</name>
    <dbReference type="NCBI Taxonomy" id="2778365"/>
    <lineage>
        <taxon>Bacteria</taxon>
        <taxon>Bacillati</taxon>
        <taxon>Chloroflexota</taxon>
        <taxon>Ktedonobacteria</taxon>
        <taxon>Ktedonobacterales</taxon>
        <taxon>Ktedonobacteraceae</taxon>
        <taxon>Ktedonobacter</taxon>
    </lineage>
</organism>
<dbReference type="PROSITE" id="PS01124">
    <property type="entry name" value="HTH_ARAC_FAMILY_2"/>
    <property type="match status" value="1"/>
</dbReference>
<dbReference type="InterPro" id="IPR050204">
    <property type="entry name" value="AraC_XylS_family_regulators"/>
</dbReference>
<comment type="caution">
    <text evidence="5">The sequence shown here is derived from an EMBL/GenBank/DDBJ whole genome shotgun (WGS) entry which is preliminary data.</text>
</comment>
<keyword evidence="3" id="KW-0804">Transcription</keyword>